<dbReference type="Gene3D" id="3.40.50.1820">
    <property type="entry name" value="alpha/beta hydrolase"/>
    <property type="match status" value="1"/>
</dbReference>
<dbReference type="SUPFAM" id="SSF53474">
    <property type="entry name" value="alpha/beta-Hydrolases"/>
    <property type="match status" value="1"/>
</dbReference>
<dbReference type="Gene3D" id="1.25.40.20">
    <property type="entry name" value="Ankyrin repeat-containing domain"/>
    <property type="match status" value="3"/>
</dbReference>
<feature type="compositionally biased region" description="Gly residues" evidence="4">
    <location>
        <begin position="1733"/>
        <end position="1751"/>
    </location>
</feature>
<evidence type="ECO:0000256" key="1">
    <source>
        <dbReference type="ARBA" id="ARBA00022737"/>
    </source>
</evidence>
<dbReference type="PROSITE" id="PS50088">
    <property type="entry name" value="ANK_REPEAT"/>
    <property type="match status" value="9"/>
</dbReference>
<feature type="compositionally biased region" description="Acidic residues" evidence="4">
    <location>
        <begin position="1627"/>
        <end position="1647"/>
    </location>
</feature>
<evidence type="ECO:0000256" key="2">
    <source>
        <dbReference type="ARBA" id="ARBA00023043"/>
    </source>
</evidence>
<accession>A0A8K0SUX7</accession>
<evidence type="ECO:0000256" key="3">
    <source>
        <dbReference type="PROSITE-ProRule" id="PRU00023"/>
    </source>
</evidence>
<dbReference type="InterPro" id="IPR029058">
    <property type="entry name" value="AB_hydrolase_fold"/>
</dbReference>
<comment type="caution">
    <text evidence="6">The sequence shown here is derived from an EMBL/GenBank/DDBJ whole genome shotgun (WGS) entry which is preliminary data.</text>
</comment>
<sequence length="1883" mass="205451">MSTQHGMEVLYPIHNPDQPSPRNINIDIIAVPGLGADPSKSFGSETSDFNWLKDPKDGIPDAIPGARVLLYHYDSRWLGSEAKQQTLYNVASLLLTSLAENRKNEELDEPRRPLVFLAHSMGGLVVAKALTLAAAKPEEVAYTRILDCFAGGIFFGTPFKGSSATARALLLASLLEQVNGGAIPNQMLQTLDPERDSLNELRRDFVQLAFKEPKASITCIYEQEPTNYLQEKVAQLLPKWRAKFGPREIVVTEDSATLDGTVPYGFGCNHRQLNRFDTPKDGRYDIVRNRLKEIVKSAELIVKARLRASRQSVVDDDSFNRLAQSLSVVDVTSKLRSAENLSGDSNWILDEPDFVRWRQDPYCPCLWVAGDEGLGKSKAAAVAINTLREEQANLSYAAAKDPSFTRRTMVAYFFCDSSPGAGAAENVVQSLIWQLILQKRALAQHVKMFAAKAPSARGGGSGGQFSIAKLWQGLTDMLLDASVSEVYFVIANIHSLEENDSRIQLLDAIAELLQGQEGSKGELIRQKTKWMFLSRDRPEFSRALEPEAYDVPRTLKIDLNNSSKSLLRRQFLATFTRGRVKELADAKGYSLALQYFVFSSLAKRAESNTLWVDVVCSLLMQLPADFISVRKALQLLPQDVSVLIAQAWAKELEKSEDKDLEIVKEILRTLVVAYEDPTLEELSVLAELGFDLDADDAKANILEQIRACGPLVKVHTMETWNDVLGWTEESRVSFIHPVAKKCLLEPDLGRIIGLGGDEAEVKTEFEWQHGIVGLRCFSYLISRFGHDELDDDLTIQGTATVTTNQTEAEIDELFMDNEAEEEAEEEEEEIDARALVYPLKYWLKHGYDATPDFVHTLDISRRFWSLDSAARRRWWGNYATTDGQGELKNLTALHVASFFGLLPLVDSLLADGHWKEIHQLDSWDNQPLHWAAAKGHLKVCKRLLEKGADINNGRETKVWTPLHMAASEGRVETDAAKLLLERGADPTLTAEDEEPPVAIAILRGYEDLVEQLLQRGGYENLGSKDYVSALGAAASTGSIKIVQRLLNLDHDLASRKAALEFAAAGGFPDIIALILDQSASLSLGKALEKAAIYGQDSIVQQLWDARVDNELYQEDVNNALYHATDEQQESIVRLLLERCSADANATGEEYGNALTAAAHDGTMPIIKMLLQHGADLSAPEGYPLHTAAANGHTAIVSLFLDMGADPNSFTSHCTGGTALQEACIAGNTDTARVLLERGANPNHGAGELFSPLTAATYQANGDLVELLLARGADSNYIGGPSKSSPLINAAGTLQAKYVTLLLRYRANMDYQDEDGDTALMACAALGDDDCVQTLIDHGAGLNIVGAHWGTALHAAAAGGYAATCRLLLKHGANPEQLGGPYLTAIQAAAASGDPDCVKALLDHAPNLKLNVYGGTHYSALHAAAVQDNDKCLRQLLERGVKLDVVPKPKAQYSTIGTPLHQAAAARCNRNARLLLEAGADPTIEAGKFGTVIQAAALKADSTLIALLLTKEVPTKDSSGKYGSALVAAVAREGDGGEEDRHEIINQLLECEDLPAEAFKAALERALKLRRKEDFKVILTSYEAKSKKNLGKFPTVKRVMGDLKKAQQRKLRTRHVKNDGQEPANSDFGDDDYTYQDIDDVAEEEPVEPVEATAQTTGSDQTTMAMRGAGETPNGNGFGDFPRGFASGSGGPGNTGRSVGRDGDGDGARGLEQGRNGYGNRDVNDEPNESRDGPGFGGAAAGGAAGGAGGAVVGANVAGGEEGQPEYEYAQYETAEDGYTQARGNGVEDAEEEQGYAQEYMGARGFSEEEHVGEEPVEEDQQQWDGGDADDNEGQDERYLQYGEDVQEEEEAPEEEEVQEEEVQEEEVQEEEEAQEEEEEEEEY</sequence>
<keyword evidence="2 3" id="KW-0040">ANK repeat</keyword>
<name>A0A8K0SUX7_9HYPO</name>
<keyword evidence="7" id="KW-1185">Reference proteome</keyword>
<feature type="domain" description="Nephrocystin 3-like N-terminal" evidence="5">
    <location>
        <begin position="346"/>
        <end position="516"/>
    </location>
</feature>
<dbReference type="PANTHER" id="PTHR24171:SF9">
    <property type="entry name" value="ANKYRIN REPEAT DOMAIN-CONTAINING PROTEIN 39"/>
    <property type="match status" value="1"/>
</dbReference>
<dbReference type="SMART" id="SM00248">
    <property type="entry name" value="ANK"/>
    <property type="match status" value="16"/>
</dbReference>
<dbReference type="InterPro" id="IPR056884">
    <property type="entry name" value="NPHP3-like_N"/>
</dbReference>
<evidence type="ECO:0000259" key="5">
    <source>
        <dbReference type="Pfam" id="PF24883"/>
    </source>
</evidence>
<reference evidence="6" key="1">
    <citation type="journal article" date="2021" name="Nat. Commun.">
        <title>Genetic determinants of endophytism in the Arabidopsis root mycobiome.</title>
        <authorList>
            <person name="Mesny F."/>
            <person name="Miyauchi S."/>
            <person name="Thiergart T."/>
            <person name="Pickel B."/>
            <person name="Atanasova L."/>
            <person name="Karlsson M."/>
            <person name="Huettel B."/>
            <person name="Barry K.W."/>
            <person name="Haridas S."/>
            <person name="Chen C."/>
            <person name="Bauer D."/>
            <person name="Andreopoulos W."/>
            <person name="Pangilinan J."/>
            <person name="LaButti K."/>
            <person name="Riley R."/>
            <person name="Lipzen A."/>
            <person name="Clum A."/>
            <person name="Drula E."/>
            <person name="Henrissat B."/>
            <person name="Kohler A."/>
            <person name="Grigoriev I.V."/>
            <person name="Martin F.M."/>
            <person name="Hacquard S."/>
        </authorList>
    </citation>
    <scope>NUCLEOTIDE SEQUENCE</scope>
    <source>
        <strain evidence="6">MPI-CAGE-CH-0235</strain>
    </source>
</reference>
<feature type="compositionally biased region" description="Basic residues" evidence="4">
    <location>
        <begin position="1605"/>
        <end position="1614"/>
    </location>
</feature>
<feature type="compositionally biased region" description="Acidic residues" evidence="4">
    <location>
        <begin position="1844"/>
        <end position="1883"/>
    </location>
</feature>
<evidence type="ECO:0000256" key="4">
    <source>
        <dbReference type="SAM" id="MobiDB-lite"/>
    </source>
</evidence>
<dbReference type="EMBL" id="JAGPNK010000003">
    <property type="protein sequence ID" value="KAH7324188.1"/>
    <property type="molecule type" value="Genomic_DNA"/>
</dbReference>
<feature type="compositionally biased region" description="Polar residues" evidence="4">
    <location>
        <begin position="1652"/>
        <end position="1663"/>
    </location>
</feature>
<feature type="repeat" description="ANK" evidence="3">
    <location>
        <begin position="1347"/>
        <end position="1379"/>
    </location>
</feature>
<feature type="compositionally biased region" description="Basic and acidic residues" evidence="4">
    <location>
        <begin position="1698"/>
        <end position="1708"/>
    </location>
</feature>
<dbReference type="InterPro" id="IPR036770">
    <property type="entry name" value="Ankyrin_rpt-contain_sf"/>
</dbReference>
<organism evidence="6 7">
    <name type="scientific">Stachybotrys elegans</name>
    <dbReference type="NCBI Taxonomy" id="80388"/>
    <lineage>
        <taxon>Eukaryota</taxon>
        <taxon>Fungi</taxon>
        <taxon>Dikarya</taxon>
        <taxon>Ascomycota</taxon>
        <taxon>Pezizomycotina</taxon>
        <taxon>Sordariomycetes</taxon>
        <taxon>Hypocreomycetidae</taxon>
        <taxon>Hypocreales</taxon>
        <taxon>Stachybotryaceae</taxon>
        <taxon>Stachybotrys</taxon>
    </lineage>
</organism>
<feature type="compositionally biased region" description="Basic and acidic residues" evidence="4">
    <location>
        <begin position="1721"/>
        <end position="1731"/>
    </location>
</feature>
<feature type="repeat" description="ANK" evidence="3">
    <location>
        <begin position="1314"/>
        <end position="1346"/>
    </location>
</feature>
<protein>
    <submittedName>
        <fullName evidence="6">Ankyrin repeat-containing domain protein</fullName>
    </submittedName>
</protein>
<dbReference type="SUPFAM" id="SSF48403">
    <property type="entry name" value="Ankyrin repeat"/>
    <property type="match status" value="2"/>
</dbReference>
<dbReference type="Pfam" id="PF24883">
    <property type="entry name" value="NPHP3_N"/>
    <property type="match status" value="1"/>
</dbReference>
<feature type="region of interest" description="Disordered" evidence="4">
    <location>
        <begin position="1603"/>
        <end position="1883"/>
    </location>
</feature>
<dbReference type="PRINTS" id="PR01415">
    <property type="entry name" value="ANKYRIN"/>
</dbReference>
<feature type="repeat" description="ANK" evidence="3">
    <location>
        <begin position="957"/>
        <end position="991"/>
    </location>
</feature>
<dbReference type="PANTHER" id="PTHR24171">
    <property type="entry name" value="ANKYRIN REPEAT DOMAIN-CONTAINING PROTEIN 39-RELATED"/>
    <property type="match status" value="1"/>
</dbReference>
<dbReference type="Pfam" id="PF12796">
    <property type="entry name" value="Ank_2"/>
    <property type="match status" value="5"/>
</dbReference>
<feature type="repeat" description="ANK" evidence="3">
    <location>
        <begin position="1183"/>
        <end position="1211"/>
    </location>
</feature>
<dbReference type="OrthoDB" id="427518at2759"/>
<feature type="repeat" description="ANK" evidence="3">
    <location>
        <begin position="923"/>
        <end position="955"/>
    </location>
</feature>
<evidence type="ECO:0000313" key="6">
    <source>
        <dbReference type="EMBL" id="KAH7324188.1"/>
    </source>
</evidence>
<feature type="compositionally biased region" description="Acidic residues" evidence="4">
    <location>
        <begin position="1814"/>
        <end position="1833"/>
    </location>
</feature>
<gene>
    <name evidence="6" type="ORF">B0I35DRAFT_475454</name>
</gene>
<dbReference type="InterPro" id="IPR002110">
    <property type="entry name" value="Ankyrin_rpt"/>
</dbReference>
<feature type="repeat" description="ANK" evidence="3">
    <location>
        <begin position="1149"/>
        <end position="1181"/>
    </location>
</feature>
<feature type="repeat" description="ANK" evidence="3">
    <location>
        <begin position="1415"/>
        <end position="1447"/>
    </location>
</feature>
<proteinExistence type="predicted"/>
<feature type="repeat" description="ANK" evidence="3">
    <location>
        <begin position="1247"/>
        <end position="1279"/>
    </location>
</feature>
<feature type="repeat" description="ANK" evidence="3">
    <location>
        <begin position="1214"/>
        <end position="1242"/>
    </location>
</feature>
<dbReference type="Proteomes" id="UP000813444">
    <property type="component" value="Unassembled WGS sequence"/>
</dbReference>
<keyword evidence="1" id="KW-0677">Repeat</keyword>
<evidence type="ECO:0000313" key="7">
    <source>
        <dbReference type="Proteomes" id="UP000813444"/>
    </source>
</evidence>
<dbReference type="PROSITE" id="PS50297">
    <property type="entry name" value="ANK_REP_REGION"/>
    <property type="match status" value="6"/>
</dbReference>